<dbReference type="EMBL" id="CDMH01000047">
    <property type="protein sequence ID" value="CRF42853.1"/>
    <property type="molecule type" value="Genomic_DNA"/>
</dbReference>
<gene>
    <name evidence="2" type="ORF">HAL011_15090</name>
    <name evidence="3" type="ORF">HAL013_10630</name>
    <name evidence="5" type="ORF">HAL07_11200</name>
    <name evidence="4" type="ORF">HAL09_10030</name>
</gene>
<keyword evidence="1" id="KW-0472">Membrane</keyword>
<evidence type="ECO:0000256" key="1">
    <source>
        <dbReference type="SAM" id="Phobius"/>
    </source>
</evidence>
<dbReference type="RefSeq" id="WP_053941459.1">
    <property type="nucleotide sequence ID" value="NZ_BSCV01000003.1"/>
</dbReference>
<evidence type="ECO:0000313" key="2">
    <source>
        <dbReference type="EMBL" id="CRF41701.1"/>
    </source>
</evidence>
<keyword evidence="6" id="KW-1185">Reference proteome</keyword>
<dbReference type="EMBL" id="CDMG01000009">
    <property type="protein sequence ID" value="CRF52655.1"/>
    <property type="molecule type" value="Genomic_DNA"/>
</dbReference>
<keyword evidence="1" id="KW-1133">Transmembrane helix</keyword>
<proteinExistence type="predicted"/>
<name>A0A0K2XEB1_9HELI</name>
<evidence type="ECO:0000313" key="6">
    <source>
        <dbReference type="Proteomes" id="UP000038622"/>
    </source>
</evidence>
<dbReference type="Proteomes" id="UP000043437">
    <property type="component" value="Unassembled WGS sequence"/>
</dbReference>
<keyword evidence="1" id="KW-0812">Transmembrane</keyword>
<reference evidence="7 8" key="3">
    <citation type="submission" date="2014-12" db="EMBL/GenBank/DDBJ databases">
        <authorList>
            <person name="Jaenicke S."/>
        </authorList>
    </citation>
    <scope>NUCLEOTIDE SEQUENCE [LARGE SCALE GENOMIC DNA]</scope>
</reference>
<evidence type="ECO:0000313" key="4">
    <source>
        <dbReference type="EMBL" id="CRF44421.1"/>
    </source>
</evidence>
<evidence type="ECO:0000313" key="7">
    <source>
        <dbReference type="Proteomes" id="UP000041394"/>
    </source>
</evidence>
<dbReference type="EMBL" id="CDMN01000037">
    <property type="protein sequence ID" value="CRF44421.1"/>
    <property type="molecule type" value="Genomic_DNA"/>
</dbReference>
<evidence type="ECO:0000313" key="3">
    <source>
        <dbReference type="EMBL" id="CRF42853.1"/>
    </source>
</evidence>
<dbReference type="Proteomes" id="UP000045175">
    <property type="component" value="Unassembled WGS sequence"/>
</dbReference>
<dbReference type="OrthoDB" id="1100581at2"/>
<feature type="transmembrane region" description="Helical" evidence="1">
    <location>
        <begin position="32"/>
        <end position="50"/>
    </location>
</feature>
<dbReference type="STRING" id="1578720.HAL011_15090"/>
<dbReference type="Proteomes" id="UP000038622">
    <property type="component" value="Unassembled WGS sequence"/>
</dbReference>
<dbReference type="EMBL" id="CDML01000048">
    <property type="protein sequence ID" value="CRF41701.1"/>
    <property type="molecule type" value="Genomic_DNA"/>
</dbReference>
<reference evidence="4" key="1">
    <citation type="submission" date="2014-12" db="EMBL/GenBank/DDBJ databases">
        <title>Whole genome sequences of four Staphylococcus schleiferi canine isolates.</title>
        <authorList>
            <person name="Misic A.M."/>
            <person name="Cain C."/>
            <person name="Morris D.O."/>
            <person name="Rankin S."/>
            <person name="Beiting D."/>
        </authorList>
    </citation>
    <scope>NUCLEOTIDE SEQUENCE</scope>
    <source>
        <strain evidence="2">ASB11</strain>
        <strain evidence="3">ASB13</strain>
        <strain evidence="5">ASB7</strain>
        <strain evidence="4">ASB9</strain>
    </source>
</reference>
<protein>
    <submittedName>
        <fullName evidence="4">Uncharacterized protein</fullName>
    </submittedName>
</protein>
<evidence type="ECO:0000313" key="5">
    <source>
        <dbReference type="EMBL" id="CRF52655.1"/>
    </source>
</evidence>
<dbReference type="Proteomes" id="UP000041394">
    <property type="component" value="Unassembled WGS sequence"/>
</dbReference>
<feature type="transmembrane region" description="Helical" evidence="1">
    <location>
        <begin position="56"/>
        <end position="75"/>
    </location>
</feature>
<accession>A0A0K2XEB1</accession>
<sequence length="99" mass="10731">MPAPFLHAYQHRGRLFCCDAGFREQARGQAGFLSNLALAFSGAVALQTLGRLGFTINPLVGTILSTILSILPGIFPNSYRASLCYAQRLQKRSKHAPAP</sequence>
<dbReference type="AlphaFoldDB" id="A0A0K2XEB1"/>
<organism evidence="4 7">
    <name type="scientific">Helicobacter ailurogastricus</name>
    <dbReference type="NCBI Taxonomy" id="1578720"/>
    <lineage>
        <taxon>Bacteria</taxon>
        <taxon>Pseudomonadati</taxon>
        <taxon>Campylobacterota</taxon>
        <taxon>Epsilonproteobacteria</taxon>
        <taxon>Campylobacterales</taxon>
        <taxon>Helicobacteraceae</taxon>
        <taxon>Helicobacter</taxon>
    </lineage>
</organism>
<evidence type="ECO:0000313" key="8">
    <source>
        <dbReference type="Proteomes" id="UP000043437"/>
    </source>
</evidence>
<reference evidence="6" key="2">
    <citation type="submission" date="2014-12" db="EMBL/GenBank/DDBJ databases">
        <authorList>
            <person name="Smet A."/>
        </authorList>
    </citation>
    <scope>NUCLEOTIDE SEQUENCE [LARGE SCALE GENOMIC DNA]</scope>
</reference>